<feature type="non-terminal residue" evidence="1">
    <location>
        <position position="25"/>
    </location>
</feature>
<organism evidence="1 2">
    <name type="scientific">Adineta steineri</name>
    <dbReference type="NCBI Taxonomy" id="433720"/>
    <lineage>
        <taxon>Eukaryota</taxon>
        <taxon>Metazoa</taxon>
        <taxon>Spiralia</taxon>
        <taxon>Gnathifera</taxon>
        <taxon>Rotifera</taxon>
        <taxon>Eurotatoria</taxon>
        <taxon>Bdelloidea</taxon>
        <taxon>Adinetida</taxon>
        <taxon>Adinetidae</taxon>
        <taxon>Adineta</taxon>
    </lineage>
</organism>
<accession>A0A820EE27</accession>
<dbReference type="AlphaFoldDB" id="A0A820EE27"/>
<evidence type="ECO:0000313" key="2">
    <source>
        <dbReference type="Proteomes" id="UP000663868"/>
    </source>
</evidence>
<reference evidence="1" key="1">
    <citation type="submission" date="2021-02" db="EMBL/GenBank/DDBJ databases">
        <authorList>
            <person name="Nowell W R."/>
        </authorList>
    </citation>
    <scope>NUCLEOTIDE SEQUENCE</scope>
</reference>
<dbReference type="EMBL" id="CAJOBB010010568">
    <property type="protein sequence ID" value="CAF4247033.1"/>
    <property type="molecule type" value="Genomic_DNA"/>
</dbReference>
<proteinExistence type="predicted"/>
<sequence>MNGINTGIKQAKKYTNISNSPVAPY</sequence>
<evidence type="ECO:0000313" key="1">
    <source>
        <dbReference type="EMBL" id="CAF4247033.1"/>
    </source>
</evidence>
<name>A0A820EE27_9BILA</name>
<protein>
    <submittedName>
        <fullName evidence="1">Uncharacterized protein</fullName>
    </submittedName>
</protein>
<comment type="caution">
    <text evidence="1">The sequence shown here is derived from an EMBL/GenBank/DDBJ whole genome shotgun (WGS) entry which is preliminary data.</text>
</comment>
<dbReference type="Proteomes" id="UP000663868">
    <property type="component" value="Unassembled WGS sequence"/>
</dbReference>
<gene>
    <name evidence="1" type="ORF">KXQ929_LOCUS42596</name>
</gene>